<protein>
    <submittedName>
        <fullName evidence="2">Uncharacterized membrane protein</fullName>
    </submittedName>
</protein>
<keyword evidence="3" id="KW-1185">Reference proteome</keyword>
<evidence type="ECO:0000313" key="3">
    <source>
        <dbReference type="Proteomes" id="UP000192330"/>
    </source>
</evidence>
<dbReference type="Pfam" id="PF10003">
    <property type="entry name" value="DUF2244"/>
    <property type="match status" value="1"/>
</dbReference>
<name>A0A1W2BGA5_9RHOB</name>
<dbReference type="Proteomes" id="UP000192330">
    <property type="component" value="Unassembled WGS sequence"/>
</dbReference>
<gene>
    <name evidence="2" type="ORF">SAMN06295998_1048</name>
</gene>
<reference evidence="2 3" key="1">
    <citation type="submission" date="2017-04" db="EMBL/GenBank/DDBJ databases">
        <authorList>
            <person name="Afonso C.L."/>
            <person name="Miller P.J."/>
            <person name="Scott M.A."/>
            <person name="Spackman E."/>
            <person name="Goraichik I."/>
            <person name="Dimitrov K.M."/>
            <person name="Suarez D.L."/>
            <person name="Swayne D.E."/>
        </authorList>
    </citation>
    <scope>NUCLEOTIDE SEQUENCE [LARGE SCALE GENOMIC DNA]</scope>
    <source>
        <strain evidence="2 3">CGMCC 1.12644</strain>
    </source>
</reference>
<dbReference type="EMBL" id="FWYD01000004">
    <property type="protein sequence ID" value="SMC71871.1"/>
    <property type="molecule type" value="Genomic_DNA"/>
</dbReference>
<evidence type="ECO:0000256" key="1">
    <source>
        <dbReference type="SAM" id="Phobius"/>
    </source>
</evidence>
<feature type="transmembrane region" description="Helical" evidence="1">
    <location>
        <begin position="71"/>
        <end position="91"/>
    </location>
</feature>
<sequence>MPIGVATLNITLKRIILGPMPYSWSENPRPTAETVLRLWPHNSLPRKGFAAFILATFLLISMPLFGLLGTVLLWGLLPFGMLALAGLWYALRRNEADREILETLTIGADSIHLVRTNPRGAEQEWQCNPYWAKLTMHPQNGPVPHYITLSGAGREVEIGAFLSENERMALYSELTDRMRRITSFQKD</sequence>
<dbReference type="InterPro" id="IPR019253">
    <property type="entry name" value="DUF2244_TM"/>
</dbReference>
<evidence type="ECO:0000313" key="2">
    <source>
        <dbReference type="EMBL" id="SMC71871.1"/>
    </source>
</evidence>
<accession>A0A1W2BGA5</accession>
<organism evidence="2 3">
    <name type="scientific">Primorskyibacter flagellatus</name>
    <dbReference type="NCBI Taxonomy" id="1387277"/>
    <lineage>
        <taxon>Bacteria</taxon>
        <taxon>Pseudomonadati</taxon>
        <taxon>Pseudomonadota</taxon>
        <taxon>Alphaproteobacteria</taxon>
        <taxon>Rhodobacterales</taxon>
        <taxon>Roseobacteraceae</taxon>
        <taxon>Primorskyibacter</taxon>
    </lineage>
</organism>
<keyword evidence="1" id="KW-0472">Membrane</keyword>
<dbReference type="STRING" id="1387277.SAMN06295998_1048"/>
<proteinExistence type="predicted"/>
<keyword evidence="1" id="KW-0812">Transmembrane</keyword>
<feature type="transmembrane region" description="Helical" evidence="1">
    <location>
        <begin position="48"/>
        <end position="65"/>
    </location>
</feature>
<dbReference type="AlphaFoldDB" id="A0A1W2BGA5"/>
<keyword evidence="1" id="KW-1133">Transmembrane helix</keyword>